<evidence type="ECO:0000313" key="3">
    <source>
        <dbReference type="EMBL" id="KAL0630910.1"/>
    </source>
</evidence>
<dbReference type="InterPro" id="IPR005135">
    <property type="entry name" value="Endo/exonuclease/phosphatase"/>
</dbReference>
<proteinExistence type="predicted"/>
<dbReference type="EMBL" id="JBBBZM010000343">
    <property type="protein sequence ID" value="KAL0630910.1"/>
    <property type="molecule type" value="Genomic_DNA"/>
</dbReference>
<reference evidence="3 4" key="1">
    <citation type="submission" date="2024-02" db="EMBL/GenBank/DDBJ databases">
        <title>Discinaceae phylogenomics.</title>
        <authorList>
            <person name="Dirks A.C."/>
            <person name="James T.Y."/>
        </authorList>
    </citation>
    <scope>NUCLEOTIDE SEQUENCE [LARGE SCALE GENOMIC DNA]</scope>
    <source>
        <strain evidence="3 4">ACD0624</strain>
    </source>
</reference>
<accession>A0ABR3G537</accession>
<comment type="caution">
    <text evidence="3">The sequence shown here is derived from an EMBL/GenBank/DDBJ whole genome shotgun (WGS) entry which is preliminary data.</text>
</comment>
<keyword evidence="4" id="KW-1185">Reference proteome</keyword>
<protein>
    <recommendedName>
        <fullName evidence="2">Endonuclease/exonuclease/phosphatase domain-containing protein</fullName>
    </recommendedName>
</protein>
<feature type="domain" description="Endonuclease/exonuclease/phosphatase" evidence="2">
    <location>
        <begin position="58"/>
        <end position="168"/>
    </location>
</feature>
<dbReference type="InterPro" id="IPR036691">
    <property type="entry name" value="Endo/exonu/phosph_ase_sf"/>
</dbReference>
<dbReference type="SUPFAM" id="SSF56219">
    <property type="entry name" value="DNase I-like"/>
    <property type="match status" value="1"/>
</dbReference>
<sequence>MLLPSTTNSKCATYVKKNLRFSPRITTTLEDCILGKAVTIQGTAMEFINISAPNKTETQKFLRNHKPLSDCKIAGDFNTHHPDWYSDLAPSRTGGIRASSRSAEFLVDWKSSLQFLLLNTASKPTHYPRNGYQTTIPDLIFARNHDLTLIQGWACDESEGGDSDHALITTTLNIKLPTFIPKRQHDLTDWELFRHHISKLQLKKEDDSTVELTIAAAKKIDKQIQDAINLPATAKRIARAELNVVEYKENHKVAAAKWRKAIRRAQWQYSEDTFQKADRTMAFKRVRVHQQKFTCAPRASKAFRRAGRTGFTWWNCALLLQGLPETSTRTQDELAASTRAPSGGRLGEEMLAGLPLGMKKYSTLGRQSHESR</sequence>
<dbReference type="Gene3D" id="3.60.10.10">
    <property type="entry name" value="Endonuclease/exonuclease/phosphatase"/>
    <property type="match status" value="1"/>
</dbReference>
<organism evidence="3 4">
    <name type="scientific">Discina gigas</name>
    <dbReference type="NCBI Taxonomy" id="1032678"/>
    <lineage>
        <taxon>Eukaryota</taxon>
        <taxon>Fungi</taxon>
        <taxon>Dikarya</taxon>
        <taxon>Ascomycota</taxon>
        <taxon>Pezizomycotina</taxon>
        <taxon>Pezizomycetes</taxon>
        <taxon>Pezizales</taxon>
        <taxon>Discinaceae</taxon>
        <taxon>Discina</taxon>
    </lineage>
</organism>
<evidence type="ECO:0000259" key="2">
    <source>
        <dbReference type="Pfam" id="PF14529"/>
    </source>
</evidence>
<dbReference type="Proteomes" id="UP001447188">
    <property type="component" value="Unassembled WGS sequence"/>
</dbReference>
<name>A0ABR3G537_9PEZI</name>
<evidence type="ECO:0000313" key="4">
    <source>
        <dbReference type="Proteomes" id="UP001447188"/>
    </source>
</evidence>
<feature type="region of interest" description="Disordered" evidence="1">
    <location>
        <begin position="329"/>
        <end position="348"/>
    </location>
</feature>
<dbReference type="Pfam" id="PF14529">
    <property type="entry name" value="Exo_endo_phos_2"/>
    <property type="match status" value="1"/>
</dbReference>
<evidence type="ECO:0000256" key="1">
    <source>
        <dbReference type="SAM" id="MobiDB-lite"/>
    </source>
</evidence>
<gene>
    <name evidence="3" type="ORF">Q9L58_010233</name>
</gene>